<dbReference type="CDD" id="cd06587">
    <property type="entry name" value="VOC"/>
    <property type="match status" value="1"/>
</dbReference>
<evidence type="ECO:0000313" key="4">
    <source>
        <dbReference type="Proteomes" id="UP000182932"/>
    </source>
</evidence>
<name>A0A975WBS5_9RHOB</name>
<dbReference type="InterPro" id="IPR004360">
    <property type="entry name" value="Glyas_Fos-R_dOase_dom"/>
</dbReference>
<feature type="domain" description="VOC" evidence="2">
    <location>
        <begin position="48"/>
        <end position="182"/>
    </location>
</feature>
<accession>A0A975WBS5</accession>
<dbReference type="RefSeq" id="WP_211568897.1">
    <property type="nucleotide sequence ID" value="NZ_FNYY01000011.1"/>
</dbReference>
<dbReference type="InterPro" id="IPR029068">
    <property type="entry name" value="Glyas_Bleomycin-R_OHBP_Dase"/>
</dbReference>
<proteinExistence type="predicted"/>
<gene>
    <name evidence="3" type="ORF">SAMN04487940_11116</name>
</gene>
<reference evidence="3 4" key="1">
    <citation type="submission" date="2016-10" db="EMBL/GenBank/DDBJ databases">
        <authorList>
            <person name="Varghese N."/>
            <person name="Submissions S."/>
        </authorList>
    </citation>
    <scope>NUCLEOTIDE SEQUENCE [LARGE SCALE GENOMIC DNA]</scope>
    <source>
        <strain evidence="3 4">FF3</strain>
    </source>
</reference>
<dbReference type="Proteomes" id="UP000182932">
    <property type="component" value="Unassembled WGS sequence"/>
</dbReference>
<keyword evidence="4" id="KW-1185">Reference proteome</keyword>
<feature type="region of interest" description="Disordered" evidence="1">
    <location>
        <begin position="1"/>
        <end position="22"/>
    </location>
</feature>
<protein>
    <submittedName>
        <fullName evidence="3">Catechol 2,3-dioxygenase</fullName>
    </submittedName>
</protein>
<sequence length="236" mass="26904">MPHDALHEEARSDSSYMSEDKRGYRTREVDISMLKPASDDGVQLRLKGVDHSARPTWKLRETVTFYRDVLGLPLIHTISARGWGHPGHPDFLHFFFDAGNGATIAFFYYIGTDRPEKYMPEDSYFYSASHTAWSVDTAEELAQWKETLEGRGLTVSKFTKHEGLESIYFRDPNGYPLEVTRRLRDVEVIDAEDAALTIQAAIEIEDAAFAAGEKMRDIDTVWRRKAKLVEARVGDL</sequence>
<dbReference type="SUPFAM" id="SSF54593">
    <property type="entry name" value="Glyoxalase/Bleomycin resistance protein/Dihydroxybiphenyl dioxygenase"/>
    <property type="match status" value="1"/>
</dbReference>
<dbReference type="PROSITE" id="PS51819">
    <property type="entry name" value="VOC"/>
    <property type="match status" value="1"/>
</dbReference>
<dbReference type="InterPro" id="IPR037523">
    <property type="entry name" value="VOC_core"/>
</dbReference>
<organism evidence="3 4">
    <name type="scientific">Marinovum algicola</name>
    <dbReference type="NCBI Taxonomy" id="42444"/>
    <lineage>
        <taxon>Bacteria</taxon>
        <taxon>Pseudomonadati</taxon>
        <taxon>Pseudomonadota</taxon>
        <taxon>Alphaproteobacteria</taxon>
        <taxon>Rhodobacterales</taxon>
        <taxon>Roseobacteraceae</taxon>
        <taxon>Marinovum</taxon>
    </lineage>
</organism>
<dbReference type="EMBL" id="FNYY01000011">
    <property type="protein sequence ID" value="SEJ81794.1"/>
    <property type="molecule type" value="Genomic_DNA"/>
</dbReference>
<dbReference type="Pfam" id="PF00903">
    <property type="entry name" value="Glyoxalase"/>
    <property type="match status" value="1"/>
</dbReference>
<dbReference type="Gene3D" id="3.10.180.10">
    <property type="entry name" value="2,3-Dihydroxybiphenyl 1,2-Dioxygenase, domain 1"/>
    <property type="match status" value="1"/>
</dbReference>
<comment type="caution">
    <text evidence="3">The sequence shown here is derived from an EMBL/GenBank/DDBJ whole genome shotgun (WGS) entry which is preliminary data.</text>
</comment>
<dbReference type="AlphaFoldDB" id="A0A975WBS5"/>
<evidence type="ECO:0000256" key="1">
    <source>
        <dbReference type="SAM" id="MobiDB-lite"/>
    </source>
</evidence>
<evidence type="ECO:0000259" key="2">
    <source>
        <dbReference type="PROSITE" id="PS51819"/>
    </source>
</evidence>
<evidence type="ECO:0000313" key="3">
    <source>
        <dbReference type="EMBL" id="SEJ81794.1"/>
    </source>
</evidence>
<dbReference type="GeneID" id="80821377"/>